<reference evidence="1 2" key="1">
    <citation type="journal article" date="2015" name="Nature">
        <title>rRNA introns, odd ribosomes, and small enigmatic genomes across a large radiation of phyla.</title>
        <authorList>
            <person name="Brown C.T."/>
            <person name="Hug L.A."/>
            <person name="Thomas B.C."/>
            <person name="Sharon I."/>
            <person name="Castelle C.J."/>
            <person name="Singh A."/>
            <person name="Wilkins M.J."/>
            <person name="Williams K.H."/>
            <person name="Banfield J.F."/>
        </authorList>
    </citation>
    <scope>NUCLEOTIDE SEQUENCE [LARGE SCALE GENOMIC DNA]</scope>
</reference>
<dbReference type="AlphaFoldDB" id="A0A0G0K5U9"/>
<dbReference type="EMBL" id="LBTF01000001">
    <property type="protein sequence ID" value="KKQ36026.1"/>
    <property type="molecule type" value="Genomic_DNA"/>
</dbReference>
<accession>A0A0G0K5U9</accession>
<evidence type="ECO:0000313" key="1">
    <source>
        <dbReference type="EMBL" id="KKQ36026.1"/>
    </source>
</evidence>
<name>A0A0G0K5U9_9BACT</name>
<comment type="caution">
    <text evidence="1">The sequence shown here is derived from an EMBL/GenBank/DDBJ whole genome shotgun (WGS) entry which is preliminary data.</text>
</comment>
<organism evidence="1 2">
    <name type="scientific">Candidatus Nomurabacteria bacterium GW2011_GWB1_37_5</name>
    <dbReference type="NCBI Taxonomy" id="1618742"/>
    <lineage>
        <taxon>Bacteria</taxon>
        <taxon>Candidatus Nomuraibacteriota</taxon>
    </lineage>
</organism>
<gene>
    <name evidence="1" type="ORF">US50_C0001G0028</name>
</gene>
<proteinExistence type="predicted"/>
<evidence type="ECO:0000313" key="2">
    <source>
        <dbReference type="Proteomes" id="UP000033876"/>
    </source>
</evidence>
<sequence length="102" mass="11522">MNSGDVESIIFGLKKKRNIITKTLIPFGTFSSISKNKLTGQNIVIKEMPDSISFEGSFWIIKDIIVHFSGSQPFLVAIKHKAIVDGMKSIYNFLWEISNSKR</sequence>
<protein>
    <submittedName>
        <fullName evidence="1">Uncharacterized protein</fullName>
    </submittedName>
</protein>
<dbReference type="Proteomes" id="UP000033876">
    <property type="component" value="Unassembled WGS sequence"/>
</dbReference>